<dbReference type="STRING" id="930991.A0A0D0CW44"/>
<reference evidence="1 3" key="1">
    <citation type="submission" date="2014-04" db="EMBL/GenBank/DDBJ databases">
        <authorList>
            <consortium name="DOE Joint Genome Institute"/>
            <person name="Kuo A."/>
            <person name="Kohler A."/>
            <person name="Jargeat P."/>
            <person name="Nagy L.G."/>
            <person name="Floudas D."/>
            <person name="Copeland A."/>
            <person name="Barry K.W."/>
            <person name="Cichocki N."/>
            <person name="Veneault-Fourrey C."/>
            <person name="LaButti K."/>
            <person name="Lindquist E.A."/>
            <person name="Lipzen A."/>
            <person name="Lundell T."/>
            <person name="Morin E."/>
            <person name="Murat C."/>
            <person name="Sun H."/>
            <person name="Tunlid A."/>
            <person name="Henrissat B."/>
            <person name="Grigoriev I.V."/>
            <person name="Hibbett D.S."/>
            <person name="Martin F."/>
            <person name="Nordberg H.P."/>
            <person name="Cantor M.N."/>
            <person name="Hua S.X."/>
        </authorList>
    </citation>
    <scope>NUCLEOTIDE SEQUENCE [LARGE SCALE GENOMIC DNA]</scope>
    <source>
        <strain evidence="1 3">Ve08.2h10</strain>
    </source>
</reference>
<evidence type="ECO:0000313" key="3">
    <source>
        <dbReference type="Proteomes" id="UP000054538"/>
    </source>
</evidence>
<proteinExistence type="predicted"/>
<gene>
    <name evidence="2" type="ORF">PAXRUDRAFT_18852</name>
    <name evidence="1" type="ORF">PAXRUDRAFT_19108</name>
</gene>
<reference evidence="3" key="2">
    <citation type="submission" date="2015-01" db="EMBL/GenBank/DDBJ databases">
        <title>Evolutionary Origins and Diversification of the Mycorrhizal Mutualists.</title>
        <authorList>
            <consortium name="DOE Joint Genome Institute"/>
            <consortium name="Mycorrhizal Genomics Consortium"/>
            <person name="Kohler A."/>
            <person name="Kuo A."/>
            <person name="Nagy L.G."/>
            <person name="Floudas D."/>
            <person name="Copeland A."/>
            <person name="Barry K.W."/>
            <person name="Cichocki N."/>
            <person name="Veneault-Fourrey C."/>
            <person name="LaButti K."/>
            <person name="Lindquist E.A."/>
            <person name="Lipzen A."/>
            <person name="Lundell T."/>
            <person name="Morin E."/>
            <person name="Murat C."/>
            <person name="Riley R."/>
            <person name="Ohm R."/>
            <person name="Sun H."/>
            <person name="Tunlid A."/>
            <person name="Henrissat B."/>
            <person name="Grigoriev I.V."/>
            <person name="Hibbett D.S."/>
            <person name="Martin F."/>
        </authorList>
    </citation>
    <scope>NUCLEOTIDE SEQUENCE [LARGE SCALE GENOMIC DNA]</scope>
    <source>
        <strain evidence="3">Ve08.2h10</strain>
    </source>
</reference>
<protein>
    <submittedName>
        <fullName evidence="2">Unplaced genomic scaffold scaffold_3170, whole genome shotgun sequence</fullName>
    </submittedName>
</protein>
<dbReference type="EMBL" id="KN828200">
    <property type="protein sequence ID" value="KIK75311.1"/>
    <property type="molecule type" value="Genomic_DNA"/>
</dbReference>
<dbReference type="EMBL" id="KN827992">
    <property type="protein sequence ID" value="KIK75599.1"/>
    <property type="molecule type" value="Genomic_DNA"/>
</dbReference>
<dbReference type="Gene3D" id="3.30.420.10">
    <property type="entry name" value="Ribonuclease H-like superfamily/Ribonuclease H"/>
    <property type="match status" value="1"/>
</dbReference>
<dbReference type="HOGENOM" id="CLU_033666_13_4_1"/>
<dbReference type="InterPro" id="IPR036397">
    <property type="entry name" value="RNaseH_sf"/>
</dbReference>
<organism evidence="1 3">
    <name type="scientific">Paxillus rubicundulus Ve08.2h10</name>
    <dbReference type="NCBI Taxonomy" id="930991"/>
    <lineage>
        <taxon>Eukaryota</taxon>
        <taxon>Fungi</taxon>
        <taxon>Dikarya</taxon>
        <taxon>Basidiomycota</taxon>
        <taxon>Agaricomycotina</taxon>
        <taxon>Agaricomycetes</taxon>
        <taxon>Agaricomycetidae</taxon>
        <taxon>Boletales</taxon>
        <taxon>Paxilineae</taxon>
        <taxon>Paxillaceae</taxon>
        <taxon>Paxillus</taxon>
    </lineage>
</organism>
<sequence>MDALLYVQILDDELMGSLCDLGINKKDIYFQRDNNPKHTLKLATTWFQKKKIDKLDWPSNSPDMNIIEHSYGRLWWKNGGR</sequence>
<evidence type="ECO:0000313" key="2">
    <source>
        <dbReference type="EMBL" id="KIK75599.1"/>
    </source>
</evidence>
<dbReference type="OrthoDB" id="2660874at2759"/>
<accession>A0A0D0CW44</accession>
<name>A0A0D0CW44_9AGAM</name>
<reference evidence="1" key="3">
    <citation type="submission" date="2015-02" db="EMBL/GenBank/DDBJ databases">
        <title>Evolutionary Origins and Diversification of the Mycorrhizal Mutualists.</title>
        <authorList>
            <consortium name="DOE Joint Genome Institute"/>
            <consortium name="Mycorrhizal Genomics Consortium"/>
            <person name="Kohler A."/>
            <person name="Kuo A."/>
            <person name="Nagy L.G."/>
            <person name="Floudas D."/>
            <person name="Copeland A."/>
            <person name="Barry K.W."/>
            <person name="Cichocki N."/>
            <person name="Veneault-Fourrey C."/>
            <person name="LaButti K."/>
            <person name="Lindquist E.A."/>
            <person name="Lipzen A."/>
            <person name="Lundell T."/>
            <person name="Morin E."/>
            <person name="Murat C."/>
            <person name="Riley R."/>
            <person name="Ohm R."/>
            <person name="Sun H."/>
            <person name="Tunlid A."/>
            <person name="Henrissat B."/>
            <person name="Grigoriev I.V."/>
            <person name="Hibbett D.S."/>
            <person name="Martin F."/>
        </authorList>
    </citation>
    <scope>NUCLEOTIDE SEQUENCE</scope>
    <source>
        <strain evidence="1 3">Ve08.2h10</strain>
    </source>
</reference>
<dbReference type="GO" id="GO:0003676">
    <property type="term" value="F:nucleic acid binding"/>
    <property type="evidence" value="ECO:0007669"/>
    <property type="project" value="InterPro"/>
</dbReference>
<dbReference type="AlphaFoldDB" id="A0A0D0CW44"/>
<evidence type="ECO:0000313" key="1">
    <source>
        <dbReference type="EMBL" id="KIK75311.1"/>
    </source>
</evidence>
<keyword evidence="3" id="KW-1185">Reference proteome</keyword>
<dbReference type="Proteomes" id="UP000054538">
    <property type="component" value="Unassembled WGS sequence"/>
</dbReference>